<sequence>MKIEVVDKNGSGILYKLAEAIGASVRGRFVDIPKKLGEGYMTGFTWGNDLRMMIRNYYIKEEIVLERKNEFPEGKENIIFFLSGIFDSSLQQQEHLMAEQPSVSIFMQSVSSVIAMPQNTFFRSITIAASREYLQERFGSLKHPVISNILSPNDTFIYETGISQAIITTASEMIHQPVPESLENHYNKLKCEELLCHIFALLLQREEIPPGSIHIKDIKAIYAIKYHLQANLDKAPDIASLAQDAGMSEPKLRKLFKQTFGKGVFEYYQFMRMQEAARLLKENHLSVSEVGYQLGFTNLSHFSRVFEQYIGLKPKKYSTSNF</sequence>
<protein>
    <submittedName>
        <fullName evidence="5">AraC family transcriptional regulator</fullName>
    </submittedName>
</protein>
<dbReference type="RefSeq" id="WP_345139062.1">
    <property type="nucleotide sequence ID" value="NZ_BAABDU010000002.1"/>
</dbReference>
<gene>
    <name evidence="5" type="ORF">GCM10022423_02150</name>
</gene>
<keyword evidence="3" id="KW-0804">Transcription</keyword>
<proteinExistence type="predicted"/>
<dbReference type="InterPro" id="IPR009057">
    <property type="entry name" value="Homeodomain-like_sf"/>
</dbReference>
<feature type="domain" description="HTH araC/xylS-type" evidence="4">
    <location>
        <begin position="222"/>
        <end position="320"/>
    </location>
</feature>
<accession>A0ABP7G4T7</accession>
<keyword evidence="2" id="KW-0238">DNA-binding</keyword>
<reference evidence="6" key="1">
    <citation type="journal article" date="2019" name="Int. J. Syst. Evol. Microbiol.">
        <title>The Global Catalogue of Microorganisms (GCM) 10K type strain sequencing project: providing services to taxonomists for standard genome sequencing and annotation.</title>
        <authorList>
            <consortium name="The Broad Institute Genomics Platform"/>
            <consortium name="The Broad Institute Genome Sequencing Center for Infectious Disease"/>
            <person name="Wu L."/>
            <person name="Ma J."/>
        </authorList>
    </citation>
    <scope>NUCLEOTIDE SEQUENCE [LARGE SCALE GENOMIC DNA]</scope>
    <source>
        <strain evidence="6">JCM 17337</strain>
    </source>
</reference>
<organism evidence="5 6">
    <name type="scientific">Flavobacterium ginsengiterrae</name>
    <dbReference type="NCBI Taxonomy" id="871695"/>
    <lineage>
        <taxon>Bacteria</taxon>
        <taxon>Pseudomonadati</taxon>
        <taxon>Bacteroidota</taxon>
        <taxon>Flavobacteriia</taxon>
        <taxon>Flavobacteriales</taxon>
        <taxon>Flavobacteriaceae</taxon>
        <taxon>Flavobacterium</taxon>
    </lineage>
</organism>
<dbReference type="InterPro" id="IPR018060">
    <property type="entry name" value="HTH_AraC"/>
</dbReference>
<dbReference type="PANTHER" id="PTHR47893">
    <property type="entry name" value="REGULATORY PROTEIN PCHR"/>
    <property type="match status" value="1"/>
</dbReference>
<dbReference type="InterPro" id="IPR020449">
    <property type="entry name" value="Tscrpt_reg_AraC-type_HTH"/>
</dbReference>
<evidence type="ECO:0000313" key="6">
    <source>
        <dbReference type="Proteomes" id="UP001500748"/>
    </source>
</evidence>
<dbReference type="InterPro" id="IPR053142">
    <property type="entry name" value="PchR_regulatory_protein"/>
</dbReference>
<name>A0ABP7G4T7_9FLAO</name>
<dbReference type="Gene3D" id="1.10.10.60">
    <property type="entry name" value="Homeodomain-like"/>
    <property type="match status" value="1"/>
</dbReference>
<keyword evidence="6" id="KW-1185">Reference proteome</keyword>
<dbReference type="PANTHER" id="PTHR47893:SF1">
    <property type="entry name" value="REGULATORY PROTEIN PCHR"/>
    <property type="match status" value="1"/>
</dbReference>
<keyword evidence="1" id="KW-0805">Transcription regulation</keyword>
<evidence type="ECO:0000256" key="2">
    <source>
        <dbReference type="ARBA" id="ARBA00023125"/>
    </source>
</evidence>
<evidence type="ECO:0000313" key="5">
    <source>
        <dbReference type="EMBL" id="GAA3755687.1"/>
    </source>
</evidence>
<dbReference type="Pfam" id="PF12833">
    <property type="entry name" value="HTH_18"/>
    <property type="match status" value="1"/>
</dbReference>
<dbReference type="InterPro" id="IPR018062">
    <property type="entry name" value="HTH_AraC-typ_CS"/>
</dbReference>
<dbReference type="PROSITE" id="PS01124">
    <property type="entry name" value="HTH_ARAC_FAMILY_2"/>
    <property type="match status" value="1"/>
</dbReference>
<dbReference type="PRINTS" id="PR00032">
    <property type="entry name" value="HTHARAC"/>
</dbReference>
<evidence type="ECO:0000256" key="3">
    <source>
        <dbReference type="ARBA" id="ARBA00023163"/>
    </source>
</evidence>
<evidence type="ECO:0000259" key="4">
    <source>
        <dbReference type="PROSITE" id="PS01124"/>
    </source>
</evidence>
<dbReference type="SUPFAM" id="SSF46689">
    <property type="entry name" value="Homeodomain-like"/>
    <property type="match status" value="2"/>
</dbReference>
<dbReference type="EMBL" id="BAABDU010000002">
    <property type="protein sequence ID" value="GAA3755687.1"/>
    <property type="molecule type" value="Genomic_DNA"/>
</dbReference>
<evidence type="ECO:0000256" key="1">
    <source>
        <dbReference type="ARBA" id="ARBA00023015"/>
    </source>
</evidence>
<comment type="caution">
    <text evidence="5">The sequence shown here is derived from an EMBL/GenBank/DDBJ whole genome shotgun (WGS) entry which is preliminary data.</text>
</comment>
<dbReference type="SMART" id="SM00342">
    <property type="entry name" value="HTH_ARAC"/>
    <property type="match status" value="1"/>
</dbReference>
<dbReference type="Proteomes" id="UP001500748">
    <property type="component" value="Unassembled WGS sequence"/>
</dbReference>
<dbReference type="PROSITE" id="PS00041">
    <property type="entry name" value="HTH_ARAC_FAMILY_1"/>
    <property type="match status" value="1"/>
</dbReference>